<dbReference type="RefSeq" id="WP_344313565.1">
    <property type="nucleotide sequence ID" value="NZ_BAAANY010000023.1"/>
</dbReference>
<organism evidence="2 3">
    <name type="scientific">Fodinicola feengrottensis</name>
    <dbReference type="NCBI Taxonomy" id="435914"/>
    <lineage>
        <taxon>Bacteria</taxon>
        <taxon>Bacillati</taxon>
        <taxon>Actinomycetota</taxon>
        <taxon>Actinomycetes</taxon>
        <taxon>Mycobacteriales</taxon>
        <taxon>Fodinicola</taxon>
    </lineage>
</organism>
<keyword evidence="1" id="KW-0472">Membrane</keyword>
<comment type="caution">
    <text evidence="2">The sequence shown here is derived from an EMBL/GenBank/DDBJ whole genome shotgun (WGS) entry which is preliminary data.</text>
</comment>
<keyword evidence="1" id="KW-1133">Transmembrane helix</keyword>
<accession>A0ABN2IBT9</accession>
<evidence type="ECO:0000313" key="2">
    <source>
        <dbReference type="EMBL" id="GAA1701650.1"/>
    </source>
</evidence>
<evidence type="ECO:0000256" key="1">
    <source>
        <dbReference type="SAM" id="Phobius"/>
    </source>
</evidence>
<dbReference type="Proteomes" id="UP001500618">
    <property type="component" value="Unassembled WGS sequence"/>
</dbReference>
<name>A0ABN2IBT9_9ACTN</name>
<feature type="transmembrane region" description="Helical" evidence="1">
    <location>
        <begin position="522"/>
        <end position="547"/>
    </location>
</feature>
<keyword evidence="3" id="KW-1185">Reference proteome</keyword>
<keyword evidence="1" id="KW-0812">Transmembrane</keyword>
<feature type="transmembrane region" description="Helical" evidence="1">
    <location>
        <begin position="473"/>
        <end position="492"/>
    </location>
</feature>
<protein>
    <recommendedName>
        <fullName evidence="4">Tape measure protein</fullName>
    </recommendedName>
</protein>
<proteinExistence type="predicted"/>
<dbReference type="EMBL" id="BAAANY010000023">
    <property type="protein sequence ID" value="GAA1701650.1"/>
    <property type="molecule type" value="Genomic_DNA"/>
</dbReference>
<reference evidence="2 3" key="1">
    <citation type="journal article" date="2019" name="Int. J. Syst. Evol. Microbiol.">
        <title>The Global Catalogue of Microorganisms (GCM) 10K type strain sequencing project: providing services to taxonomists for standard genome sequencing and annotation.</title>
        <authorList>
            <consortium name="The Broad Institute Genomics Platform"/>
            <consortium name="The Broad Institute Genome Sequencing Center for Infectious Disease"/>
            <person name="Wu L."/>
            <person name="Ma J."/>
        </authorList>
    </citation>
    <scope>NUCLEOTIDE SEQUENCE [LARGE SCALE GENOMIC DNA]</scope>
    <source>
        <strain evidence="2 3">JCM 14718</strain>
    </source>
</reference>
<gene>
    <name evidence="2" type="ORF">GCM10009765_59050</name>
</gene>
<evidence type="ECO:0008006" key="4">
    <source>
        <dbReference type="Google" id="ProtNLM"/>
    </source>
</evidence>
<sequence length="754" mass="76544">MPSVLSRTVQVKVVGDMSNGTKAVEGLGTSSSNTAGKIGKAFSGLSKTLGSSFGGALGPIAESLNILGEGFDHLAEHGRSAGTVITAVGGAVTAAGALMVTSSAADVQAQAQLKTSIENMGGSWEELEPKIESAITTQAKFGNDAAQTQGALSSLTLAMHNPEKALNALSIASDIAAKKHISLVAAADLVGKAYNGNTKILKEFGIQVASTANAGKLLASATKAHAAAITSVSTAQQKLSDLEAVDAGKKKISIANQIALRNAHEAVSAAQTKVATTAKAVSIAQAGVTAAASKGTDALNKLGNAAQGQASASVVGLAGQFKVFRTQVENTFNQVGARWGPALTAAGPPVLIAGQIISSGIVGKIGSGVDKAATKIGKLGGTIGRFAARLPANMGSGFVTMGSNIASAASAVASLTVTVAENSLAWVKNTAMMVASKVAIAAQVVWQGVVKAATATWAAIQWVLDAAMDANPIGLVIIAIAALVAIIVLIATKTHWFQDVWAAVWPVISGTFQAFWKDIQVIGAAIGSFFTVTLPGWIKIGMAFFWAPIQLAWNLFQGFSRGVASIILDVIRFFTVTLPTGIRQAVSFVVSAIVNLPNNILAIFNRIVSGVGNIGRNIVIGLWNGIAGMGGWLWNQVSSFASNIINSMTSALGIHSPSTEAADKVGKWLPAGIAKGVDDNMHLIVGAASRMADAALPASASGAGGLAGGFGVAGASSNGEVVTIPVNFNLDSQVLVRALVKYNRRTGQATGGLA</sequence>
<evidence type="ECO:0000313" key="3">
    <source>
        <dbReference type="Proteomes" id="UP001500618"/>
    </source>
</evidence>